<evidence type="ECO:0000313" key="2">
    <source>
        <dbReference type="Proteomes" id="UP000636811"/>
    </source>
</evidence>
<sequence length="122" mass="14295">MAYENRPYSPRREKIRECALKHAIVALTFSCNYIDAALAYHCRARLGHNFSETMVYETRLQVLGFNDVQLLKDVKKIHIALRELEREKELELHHKPNKLYAKQNEVKKSVATATRVRSLLQD</sequence>
<evidence type="ECO:0000313" key="1">
    <source>
        <dbReference type="EMBL" id="MBF7981166.1"/>
    </source>
</evidence>
<dbReference type="RefSeq" id="WP_195815028.1">
    <property type="nucleotide sequence ID" value="NZ_JADOBI010000007.1"/>
</dbReference>
<reference evidence="1 2" key="1">
    <citation type="submission" date="2020-11" db="EMBL/GenBank/DDBJ databases">
        <title>Taxonomic investigation of Rahnella strains.</title>
        <authorList>
            <person name="Lee S.D."/>
        </authorList>
    </citation>
    <scope>NUCLEOTIDE SEQUENCE [LARGE SCALE GENOMIC DNA]</scope>
    <source>
        <strain evidence="1 2">SAP-17</strain>
    </source>
</reference>
<protein>
    <submittedName>
        <fullName evidence="1">Uncharacterized protein</fullName>
    </submittedName>
</protein>
<keyword evidence="2" id="KW-1185">Reference proteome</keyword>
<comment type="caution">
    <text evidence="1">The sequence shown here is derived from an EMBL/GenBank/DDBJ whole genome shotgun (WGS) entry which is preliminary data.</text>
</comment>
<dbReference type="Proteomes" id="UP000636811">
    <property type="component" value="Unassembled WGS sequence"/>
</dbReference>
<dbReference type="EMBL" id="JADOBI010000007">
    <property type="protein sequence ID" value="MBF7981166.1"/>
    <property type="molecule type" value="Genomic_DNA"/>
</dbReference>
<organism evidence="1 2">
    <name type="scientific">Rahnella laticis</name>
    <dbReference type="NCBI Taxonomy" id="2787622"/>
    <lineage>
        <taxon>Bacteria</taxon>
        <taxon>Pseudomonadati</taxon>
        <taxon>Pseudomonadota</taxon>
        <taxon>Gammaproteobacteria</taxon>
        <taxon>Enterobacterales</taxon>
        <taxon>Yersiniaceae</taxon>
        <taxon>Rahnella</taxon>
    </lineage>
</organism>
<accession>A0ABS0E7Y4</accession>
<name>A0ABS0E7Y4_9GAMM</name>
<gene>
    <name evidence="1" type="ORF">IV433_17260</name>
</gene>
<proteinExistence type="predicted"/>